<evidence type="ECO:0000313" key="3">
    <source>
        <dbReference type="Proteomes" id="UP000266673"/>
    </source>
</evidence>
<accession>A0A397VZH9</accession>
<dbReference type="AlphaFoldDB" id="A0A397VZH9"/>
<gene>
    <name evidence="2" type="ORF">C2G38_2137849</name>
</gene>
<evidence type="ECO:0000256" key="1">
    <source>
        <dbReference type="SAM" id="SignalP"/>
    </source>
</evidence>
<protein>
    <recommendedName>
        <fullName evidence="4">Secreted protein</fullName>
    </recommendedName>
</protein>
<reference evidence="2 3" key="1">
    <citation type="submission" date="2018-06" db="EMBL/GenBank/DDBJ databases">
        <title>Comparative genomics reveals the genomic features of Rhizophagus irregularis, R. cerebriforme, R. diaphanum and Gigaspora rosea, and their symbiotic lifestyle signature.</title>
        <authorList>
            <person name="Morin E."/>
            <person name="San Clemente H."/>
            <person name="Chen E.C.H."/>
            <person name="De La Providencia I."/>
            <person name="Hainaut M."/>
            <person name="Kuo A."/>
            <person name="Kohler A."/>
            <person name="Murat C."/>
            <person name="Tang N."/>
            <person name="Roy S."/>
            <person name="Loubradou J."/>
            <person name="Henrissat B."/>
            <person name="Grigoriev I.V."/>
            <person name="Corradi N."/>
            <person name="Roux C."/>
            <person name="Martin F.M."/>
        </authorList>
    </citation>
    <scope>NUCLEOTIDE SEQUENCE [LARGE SCALE GENOMIC DNA]</scope>
    <source>
        <strain evidence="2 3">DAOM 194757</strain>
    </source>
</reference>
<sequence>MKFLPISSFFVSVFVAFNFVSAQEDLSITCQQGLDKISSTPEFNNCASFLKLASLQNPTNDPKPIYDSYCSATKCSESTTSAAADDLKSQCQTELTTKDSFTTYLKTVLVFNSPLKDSLCFKDSSGGYCNLDPTHPEAESPGDLESFQTFVISKCDSSFLDGTVPNTTGS</sequence>
<dbReference type="EMBL" id="QKWP01000100">
    <property type="protein sequence ID" value="RIB27368.1"/>
    <property type="molecule type" value="Genomic_DNA"/>
</dbReference>
<evidence type="ECO:0008006" key="4">
    <source>
        <dbReference type="Google" id="ProtNLM"/>
    </source>
</evidence>
<proteinExistence type="predicted"/>
<organism evidence="2 3">
    <name type="scientific">Gigaspora rosea</name>
    <dbReference type="NCBI Taxonomy" id="44941"/>
    <lineage>
        <taxon>Eukaryota</taxon>
        <taxon>Fungi</taxon>
        <taxon>Fungi incertae sedis</taxon>
        <taxon>Mucoromycota</taxon>
        <taxon>Glomeromycotina</taxon>
        <taxon>Glomeromycetes</taxon>
        <taxon>Diversisporales</taxon>
        <taxon>Gigasporaceae</taxon>
        <taxon>Gigaspora</taxon>
    </lineage>
</organism>
<name>A0A397VZH9_9GLOM</name>
<dbReference type="Proteomes" id="UP000266673">
    <property type="component" value="Unassembled WGS sequence"/>
</dbReference>
<dbReference type="OrthoDB" id="10547496at2759"/>
<keyword evidence="1" id="KW-0732">Signal</keyword>
<comment type="caution">
    <text evidence="2">The sequence shown here is derived from an EMBL/GenBank/DDBJ whole genome shotgun (WGS) entry which is preliminary data.</text>
</comment>
<keyword evidence="3" id="KW-1185">Reference proteome</keyword>
<feature type="signal peptide" evidence="1">
    <location>
        <begin position="1"/>
        <end position="22"/>
    </location>
</feature>
<evidence type="ECO:0000313" key="2">
    <source>
        <dbReference type="EMBL" id="RIB27368.1"/>
    </source>
</evidence>
<feature type="chain" id="PRO_5017232724" description="Secreted protein" evidence="1">
    <location>
        <begin position="23"/>
        <end position="170"/>
    </location>
</feature>